<name>A0A0D9WGG7_9ORYZ</name>
<reference evidence="2" key="2">
    <citation type="submission" date="2013-12" db="EMBL/GenBank/DDBJ databases">
        <authorList>
            <person name="Yu Y."/>
            <person name="Lee S."/>
            <person name="de Baynast K."/>
            <person name="Wissotski M."/>
            <person name="Liu L."/>
            <person name="Talag J."/>
            <person name="Goicoechea J."/>
            <person name="Angelova A."/>
            <person name="Jetty R."/>
            <person name="Kudrna D."/>
            <person name="Golser W."/>
            <person name="Rivera L."/>
            <person name="Zhang J."/>
            <person name="Wing R."/>
        </authorList>
    </citation>
    <scope>NUCLEOTIDE SEQUENCE</scope>
</reference>
<dbReference type="AlphaFoldDB" id="A0A0D9WGG7"/>
<accession>A0A0D9WGG7</accession>
<organism evidence="1 2">
    <name type="scientific">Leersia perrieri</name>
    <dbReference type="NCBI Taxonomy" id="77586"/>
    <lineage>
        <taxon>Eukaryota</taxon>
        <taxon>Viridiplantae</taxon>
        <taxon>Streptophyta</taxon>
        <taxon>Embryophyta</taxon>
        <taxon>Tracheophyta</taxon>
        <taxon>Spermatophyta</taxon>
        <taxon>Magnoliopsida</taxon>
        <taxon>Liliopsida</taxon>
        <taxon>Poales</taxon>
        <taxon>Poaceae</taxon>
        <taxon>BOP clade</taxon>
        <taxon>Oryzoideae</taxon>
        <taxon>Oryzeae</taxon>
        <taxon>Oryzinae</taxon>
        <taxon>Leersia</taxon>
    </lineage>
</organism>
<dbReference type="EnsemblPlants" id="LPERR05G12940.1">
    <property type="protein sequence ID" value="LPERR05G12940.1"/>
    <property type="gene ID" value="LPERR05G12940"/>
</dbReference>
<keyword evidence="2" id="KW-1185">Reference proteome</keyword>
<proteinExistence type="predicted"/>
<protein>
    <submittedName>
        <fullName evidence="1">Uncharacterized protein</fullName>
    </submittedName>
</protein>
<reference evidence="1" key="3">
    <citation type="submission" date="2015-04" db="UniProtKB">
        <authorList>
            <consortium name="EnsemblPlants"/>
        </authorList>
    </citation>
    <scope>IDENTIFICATION</scope>
</reference>
<reference evidence="1 2" key="1">
    <citation type="submission" date="2012-08" db="EMBL/GenBank/DDBJ databases">
        <title>Oryza genome evolution.</title>
        <authorList>
            <person name="Wing R.A."/>
        </authorList>
    </citation>
    <scope>NUCLEOTIDE SEQUENCE</scope>
</reference>
<dbReference type="HOGENOM" id="CLU_3399939_0_0_1"/>
<dbReference type="Proteomes" id="UP000032180">
    <property type="component" value="Chromosome 5"/>
</dbReference>
<evidence type="ECO:0000313" key="2">
    <source>
        <dbReference type="Proteomes" id="UP000032180"/>
    </source>
</evidence>
<sequence length="31" mass="3410">MERREKRGKFFVGPTISSFDCGMGILSVSSS</sequence>
<evidence type="ECO:0000313" key="1">
    <source>
        <dbReference type="EnsemblPlants" id="LPERR05G12940.1"/>
    </source>
</evidence>
<dbReference type="Gramene" id="LPERR05G12940.1">
    <property type="protein sequence ID" value="LPERR05G12940.1"/>
    <property type="gene ID" value="LPERR05G12940"/>
</dbReference>